<evidence type="ECO:0000256" key="2">
    <source>
        <dbReference type="SAM" id="SignalP"/>
    </source>
</evidence>
<keyword evidence="1 2" id="KW-0732">Signal</keyword>
<evidence type="ECO:0000256" key="1">
    <source>
        <dbReference type="ARBA" id="ARBA00022729"/>
    </source>
</evidence>
<proteinExistence type="predicted"/>
<dbReference type="GO" id="GO:0030975">
    <property type="term" value="F:thiamine binding"/>
    <property type="evidence" value="ECO:0007669"/>
    <property type="project" value="TreeGrafter"/>
</dbReference>
<dbReference type="Gene3D" id="3.40.190.10">
    <property type="entry name" value="Periplasmic binding protein-like II"/>
    <property type="match status" value="2"/>
</dbReference>
<dbReference type="Proteomes" id="UP000044616">
    <property type="component" value="Unassembled WGS sequence"/>
</dbReference>
<evidence type="ECO:0000313" key="3">
    <source>
        <dbReference type="EMBL" id="CDR27027.1"/>
    </source>
</evidence>
<dbReference type="Pfam" id="PF13531">
    <property type="entry name" value="SBP_bac_11"/>
    <property type="match status" value="1"/>
</dbReference>
<dbReference type="GO" id="GO:0030976">
    <property type="term" value="F:thiamine pyrophosphate binding"/>
    <property type="evidence" value="ECO:0007669"/>
    <property type="project" value="TreeGrafter"/>
</dbReference>
<feature type="chain" id="PRO_5001725004" evidence="2">
    <location>
        <begin position="25"/>
        <end position="322"/>
    </location>
</feature>
<dbReference type="PROSITE" id="PS51257">
    <property type="entry name" value="PROKAR_LIPOPROTEIN"/>
    <property type="match status" value="1"/>
</dbReference>
<dbReference type="EMBL" id="CCEH01000002">
    <property type="protein sequence ID" value="CDR27027.1"/>
    <property type="molecule type" value="Genomic_DNA"/>
</dbReference>
<dbReference type="GO" id="GO:0030288">
    <property type="term" value="C:outer membrane-bounded periplasmic space"/>
    <property type="evidence" value="ECO:0007669"/>
    <property type="project" value="TreeGrafter"/>
</dbReference>
<evidence type="ECO:0000313" key="4">
    <source>
        <dbReference type="Proteomes" id="UP000044616"/>
    </source>
</evidence>
<organism evidence="3 4">
    <name type="scientific">Staphylococcus schweitzeri</name>
    <dbReference type="NCBI Taxonomy" id="1654388"/>
    <lineage>
        <taxon>Bacteria</taxon>
        <taxon>Bacillati</taxon>
        <taxon>Bacillota</taxon>
        <taxon>Bacilli</taxon>
        <taxon>Bacillales</taxon>
        <taxon>Staphylococcaceae</taxon>
        <taxon>Staphylococcus</taxon>
    </lineage>
</organism>
<dbReference type="GO" id="GO:0015888">
    <property type="term" value="P:thiamine transport"/>
    <property type="evidence" value="ECO:0007669"/>
    <property type="project" value="TreeGrafter"/>
</dbReference>
<reference evidence="3 4" key="1">
    <citation type="submission" date="2014-05" db="EMBL/GenBank/DDBJ databases">
        <authorList>
            <person name="Aslett A.Martin."/>
            <person name="De Silva Nishadi"/>
        </authorList>
    </citation>
    <scope>NUCLEOTIDE SEQUENCE [LARGE SCALE GENOMIC DNA]</scope>
</reference>
<protein>
    <submittedName>
        <fullName evidence="3">Putative lipoprotein</fullName>
    </submittedName>
</protein>
<accession>A0A077UIN5</accession>
<dbReference type="PANTHER" id="PTHR30006">
    <property type="entry name" value="THIAMINE-BINDING PERIPLASMIC PROTEIN-RELATED"/>
    <property type="match status" value="1"/>
</dbReference>
<feature type="signal peptide" evidence="2">
    <location>
        <begin position="1"/>
        <end position="24"/>
    </location>
</feature>
<gene>
    <name evidence="3" type="ORF">ERS140147_00314</name>
</gene>
<dbReference type="AlphaFoldDB" id="A0A077UIN5"/>
<dbReference type="PANTHER" id="PTHR30006:SF2">
    <property type="entry name" value="ABC TRANSPORTER SUBSTRATE-BINDING PROTEIN"/>
    <property type="match status" value="1"/>
</dbReference>
<name>A0A077UIN5_9STAP</name>
<keyword evidence="3" id="KW-0449">Lipoprotein</keyword>
<dbReference type="RefSeq" id="WP_047529171.1">
    <property type="nucleotide sequence ID" value="NZ_CCEH01000002.1"/>
</dbReference>
<dbReference type="SUPFAM" id="SSF53850">
    <property type="entry name" value="Periplasmic binding protein-like II"/>
    <property type="match status" value="1"/>
</dbReference>
<sequence length="322" mass="36894">MKSKIYILLLFLIFLSACTNIRHAEKDKNVLTVYSPYPATLIRPILNEFEKQEHVKIEIKRGSTQVLLSNLHQEKPSERGDVFMGGVLSETIDHTEDFVPYQDCSVTQQLDDYRSNNKYVTSFLLMPTVIVVNKDLQGDIAIRGYKDLLQPVLKGRIAYSNPNTTTTGYQHMRAIYSINHQVSDVHQFQNHAMQLSHTSKVIEDVAKGKYYAGLSYEQDARTWKNKGYPISIIYPTEGTMLNVDGIALVKNAHPHPKRKKLVQYLTSRSVQQRLVAEFDAKSIRKDVTEQNDQSIANLKNIPLIPKSKLPNIQHHKFLEMIQ</sequence>